<name>A0A383DUH7_9ZZZZ</name>
<dbReference type="GO" id="GO:0046872">
    <property type="term" value="F:metal ion binding"/>
    <property type="evidence" value="ECO:0007669"/>
    <property type="project" value="UniProtKB-ARBA"/>
</dbReference>
<organism evidence="1">
    <name type="scientific">marine metagenome</name>
    <dbReference type="NCBI Taxonomy" id="408172"/>
    <lineage>
        <taxon>unclassified sequences</taxon>
        <taxon>metagenomes</taxon>
        <taxon>ecological metagenomes</taxon>
    </lineage>
</organism>
<reference evidence="1" key="1">
    <citation type="submission" date="2018-05" db="EMBL/GenBank/DDBJ databases">
        <authorList>
            <person name="Lanie J.A."/>
            <person name="Ng W.-L."/>
            <person name="Kazmierczak K.M."/>
            <person name="Andrzejewski T.M."/>
            <person name="Davidsen T.M."/>
            <person name="Wayne K.J."/>
            <person name="Tettelin H."/>
            <person name="Glass J.I."/>
            <person name="Rusch D."/>
            <person name="Podicherti R."/>
            <person name="Tsui H.-C.T."/>
            <person name="Winkler M.E."/>
        </authorList>
    </citation>
    <scope>NUCLEOTIDE SEQUENCE</scope>
</reference>
<protein>
    <recommendedName>
        <fullName evidence="2">Phytanoyl-CoA dioxygenase</fullName>
    </recommendedName>
</protein>
<dbReference type="InterPro" id="IPR008775">
    <property type="entry name" value="Phytyl_CoA_dOase-like"/>
</dbReference>
<gene>
    <name evidence="1" type="ORF">METZ01_LOCUS501030</name>
</gene>
<dbReference type="AlphaFoldDB" id="A0A383DUH7"/>
<dbReference type="Pfam" id="PF05721">
    <property type="entry name" value="PhyH"/>
    <property type="match status" value="1"/>
</dbReference>
<feature type="non-terminal residue" evidence="1">
    <location>
        <position position="1"/>
    </location>
</feature>
<evidence type="ECO:0000313" key="1">
    <source>
        <dbReference type="EMBL" id="SVE48176.1"/>
    </source>
</evidence>
<feature type="non-terminal residue" evidence="1">
    <location>
        <position position="129"/>
    </location>
</feature>
<dbReference type="PANTHER" id="PTHR20883">
    <property type="entry name" value="PHYTANOYL-COA DIOXYGENASE DOMAIN CONTAINING 1"/>
    <property type="match status" value="1"/>
</dbReference>
<dbReference type="EMBL" id="UINC01220316">
    <property type="protein sequence ID" value="SVE48176.1"/>
    <property type="molecule type" value="Genomic_DNA"/>
</dbReference>
<dbReference type="SUPFAM" id="SSF51197">
    <property type="entry name" value="Clavaminate synthase-like"/>
    <property type="match status" value="1"/>
</dbReference>
<proteinExistence type="predicted"/>
<sequence>MQNGYLILSNALNKSQLKKLKLNANQMIRDFNKGIDRRQSATNIRRKHKDINKNGKIFFGNQCEYYSHINAYAKSNFIKEIVNKILGKKIYLFNEQLVNKSPNTPSSFSWHQDSGYIHFKHKPYLSIWL</sequence>
<accession>A0A383DUH7</accession>
<dbReference type="Gene3D" id="2.60.120.620">
    <property type="entry name" value="q2cbj1_9rhob like domain"/>
    <property type="match status" value="1"/>
</dbReference>
<dbReference type="GO" id="GO:0016491">
    <property type="term" value="F:oxidoreductase activity"/>
    <property type="evidence" value="ECO:0007669"/>
    <property type="project" value="UniProtKB-ARBA"/>
</dbReference>
<evidence type="ECO:0008006" key="2">
    <source>
        <dbReference type="Google" id="ProtNLM"/>
    </source>
</evidence>
<dbReference type="PANTHER" id="PTHR20883:SF48">
    <property type="entry name" value="ECTOINE DIOXYGENASE"/>
    <property type="match status" value="1"/>
</dbReference>